<feature type="domain" description="Helicase C-terminal" evidence="12">
    <location>
        <begin position="1845"/>
        <end position="2004"/>
    </location>
</feature>
<keyword evidence="2" id="KW-1003">Cell membrane</keyword>
<dbReference type="InterPro" id="IPR044722">
    <property type="entry name" value="SecA_SF2_C"/>
</dbReference>
<dbReference type="GeneID" id="93291636"/>
<evidence type="ECO:0000259" key="12">
    <source>
        <dbReference type="PROSITE" id="PS51194"/>
    </source>
</evidence>
<keyword evidence="6" id="KW-0067">ATP-binding</keyword>
<evidence type="ECO:0000256" key="10">
    <source>
        <dbReference type="ARBA" id="ARBA00023136"/>
    </source>
</evidence>
<name>A0A377GA74_9GAMM</name>
<dbReference type="GO" id="GO:0006605">
    <property type="term" value="P:protein targeting"/>
    <property type="evidence" value="ECO:0007669"/>
    <property type="project" value="InterPro"/>
</dbReference>
<gene>
    <name evidence="14" type="primary">secA_3</name>
    <name evidence="14" type="ORF">NCTC11370_01805</name>
</gene>
<dbReference type="InterPro" id="IPR000185">
    <property type="entry name" value="SecA"/>
</dbReference>
<dbReference type="PROSITE" id="PS51194">
    <property type="entry name" value="HELICASE_CTER"/>
    <property type="match status" value="1"/>
</dbReference>
<evidence type="ECO:0000256" key="9">
    <source>
        <dbReference type="ARBA" id="ARBA00023010"/>
    </source>
</evidence>
<keyword evidence="9" id="KW-0811">Translocation</keyword>
<keyword evidence="8" id="KW-1278">Translocase</keyword>
<protein>
    <submittedName>
        <fullName evidence="14">Preprotein translocase subunit SecA</fullName>
    </submittedName>
</protein>
<organism evidence="14 15">
    <name type="scientific">Fluoribacter dumoffii</name>
    <dbReference type="NCBI Taxonomy" id="463"/>
    <lineage>
        <taxon>Bacteria</taxon>
        <taxon>Pseudomonadati</taxon>
        <taxon>Pseudomonadota</taxon>
        <taxon>Gammaproteobacteria</taxon>
        <taxon>Legionellales</taxon>
        <taxon>Legionellaceae</taxon>
        <taxon>Fluoribacter</taxon>
    </lineage>
</organism>
<evidence type="ECO:0000313" key="14">
    <source>
        <dbReference type="EMBL" id="STO21726.1"/>
    </source>
</evidence>
<reference evidence="14 15" key="1">
    <citation type="submission" date="2018-06" db="EMBL/GenBank/DDBJ databases">
        <authorList>
            <consortium name="Pathogen Informatics"/>
            <person name="Doyle S."/>
        </authorList>
    </citation>
    <scope>NUCLEOTIDE SEQUENCE [LARGE SCALE GENOMIC DNA]</scope>
    <source>
        <strain evidence="14 15">NCTC11370</strain>
    </source>
</reference>
<evidence type="ECO:0000256" key="6">
    <source>
        <dbReference type="ARBA" id="ARBA00022840"/>
    </source>
</evidence>
<keyword evidence="4" id="KW-0997">Cell inner membrane</keyword>
<evidence type="ECO:0000256" key="7">
    <source>
        <dbReference type="ARBA" id="ARBA00022927"/>
    </source>
</evidence>
<feature type="coiled-coil region" evidence="11">
    <location>
        <begin position="2816"/>
        <end position="2843"/>
    </location>
</feature>
<dbReference type="PROSITE" id="PS51196">
    <property type="entry name" value="SECA_MOTOR_DEAD"/>
    <property type="match status" value="1"/>
</dbReference>
<evidence type="ECO:0000256" key="11">
    <source>
        <dbReference type="SAM" id="Coils"/>
    </source>
</evidence>
<keyword evidence="1" id="KW-0813">Transport</keyword>
<dbReference type="Pfam" id="PF21090">
    <property type="entry name" value="P-loop_SecA"/>
    <property type="match status" value="1"/>
</dbReference>
<dbReference type="PANTHER" id="PTHR30612">
    <property type="entry name" value="SECA INNER MEMBRANE COMPONENT OF SEC PROTEIN SECRETION SYSTEM"/>
    <property type="match status" value="1"/>
</dbReference>
<dbReference type="RefSeq" id="WP_019349647.1">
    <property type="nucleotide sequence ID" value="NZ_UGGT01000001.1"/>
</dbReference>
<keyword evidence="5" id="KW-0547">Nucleotide-binding</keyword>
<dbReference type="OrthoDB" id="5652367at2"/>
<dbReference type="InterPro" id="IPR011115">
    <property type="entry name" value="SecA_DEAD"/>
</dbReference>
<dbReference type="STRING" id="1094715.GCA_000236165_00620"/>
<evidence type="ECO:0000256" key="8">
    <source>
        <dbReference type="ARBA" id="ARBA00022967"/>
    </source>
</evidence>
<keyword evidence="7" id="KW-0653">Protein transport</keyword>
<dbReference type="Pfam" id="PF07517">
    <property type="entry name" value="SecA_DEAD"/>
    <property type="match status" value="1"/>
</dbReference>
<dbReference type="InterPro" id="IPR014018">
    <property type="entry name" value="SecA_motor_DEAD"/>
</dbReference>
<evidence type="ECO:0000256" key="3">
    <source>
        <dbReference type="ARBA" id="ARBA00022490"/>
    </source>
</evidence>
<evidence type="ECO:0000256" key="2">
    <source>
        <dbReference type="ARBA" id="ARBA00022475"/>
    </source>
</evidence>
<keyword evidence="11" id="KW-0175">Coiled coil</keyword>
<dbReference type="InterPro" id="IPR027417">
    <property type="entry name" value="P-loop_NTPase"/>
</dbReference>
<dbReference type="InterPro" id="IPR001650">
    <property type="entry name" value="Helicase_C-like"/>
</dbReference>
<dbReference type="Gene3D" id="3.40.50.300">
    <property type="entry name" value="P-loop containing nucleotide triphosphate hydrolases"/>
    <property type="match status" value="2"/>
</dbReference>
<keyword evidence="10" id="KW-0472">Membrane</keyword>
<dbReference type="Proteomes" id="UP000254554">
    <property type="component" value="Unassembled WGS sequence"/>
</dbReference>
<evidence type="ECO:0000313" key="15">
    <source>
        <dbReference type="Proteomes" id="UP000254554"/>
    </source>
</evidence>
<evidence type="ECO:0000256" key="5">
    <source>
        <dbReference type="ARBA" id="ARBA00022741"/>
    </source>
</evidence>
<accession>A0A377GA74</accession>
<proteinExistence type="predicted"/>
<evidence type="ECO:0000256" key="1">
    <source>
        <dbReference type="ARBA" id="ARBA00022448"/>
    </source>
</evidence>
<evidence type="ECO:0000259" key="13">
    <source>
        <dbReference type="PROSITE" id="PS51196"/>
    </source>
</evidence>
<dbReference type="GO" id="GO:0017038">
    <property type="term" value="P:protein import"/>
    <property type="evidence" value="ECO:0007669"/>
    <property type="project" value="InterPro"/>
</dbReference>
<dbReference type="GO" id="GO:0005524">
    <property type="term" value="F:ATP binding"/>
    <property type="evidence" value="ECO:0007669"/>
    <property type="project" value="UniProtKB-KW"/>
</dbReference>
<keyword evidence="15" id="KW-1185">Reference proteome</keyword>
<dbReference type="GO" id="GO:0016020">
    <property type="term" value="C:membrane"/>
    <property type="evidence" value="ECO:0007669"/>
    <property type="project" value="InterPro"/>
</dbReference>
<evidence type="ECO:0000256" key="4">
    <source>
        <dbReference type="ARBA" id="ARBA00022519"/>
    </source>
</evidence>
<dbReference type="GO" id="GO:0006886">
    <property type="term" value="P:intracellular protein transport"/>
    <property type="evidence" value="ECO:0007669"/>
    <property type="project" value="InterPro"/>
</dbReference>
<sequence length="2915" mass="333099">MPQFSENKYLQALLENLIASYETEVNYNPLEIELDAQQITAKDIRALSQFVTDERKRLFIFKIPGNEQATKQLSFLARRTVLNKTAETILKNTSNTPKINPLKYALNSKSPAVRARIQIQKSFEIPKPPSIQHAIHLDQSEQIVSPALQLSPLDLPDFPELVKQLRALGIDQVEDSVIPQLREHGYAFRDGIIPNNLPKGFYINKDKKAFCYTDSPKKIPTALAPVLKKQDGLILPSVEEASSLLPLLSQNTINALLASQFSPNQKNILLGLLPAYEDEITALIQSDQNEEFLVPLLCKQYLMGGESHSIVLVRLLTACLNKKINLECFKTPEVQNALLSTRGIKNLQKLVQLPAEQKEWWNTLVASHLNYDPESFDFNVFFEAYTQIFLPRIAEKNLTLPNPCPINHKGHLLITLNRVLDVIEHAQNPQEQCLSLSDLNWGPTGVHYAMLQKPAAEQFKQVADCMKLENPEDSIPDPEPIYQQINNEVFDLKPWIFRYFGQNWKKEIRLSDIQAQLFEIEKLASWTSVQKNQLTFILTCTFANKDTLNPVQWREELNNCIQSLQVLEPADRNDLLQAFSRSFKFKTNFSFAQINTFMKQCIEFKTAFPEKHLKDDFITPLVSCLENEGPEILGILQERIQKTDPAPQINQFSLAVTASFTTMLLGNRETLSPDLIKLLAKLNQPDLAQDAVDNLVLAIQNLKVKKNIELQKTVLHTLSQINISKSQELPKIEQIQSLIDTLANSNNINIPAECNTPEKQEEWFKNLLIEQNLLKDCVVGNGDISKLDDLIVDALVDAIKKRSAVFEVNKLKQELEKHLQNYMVPQKLREQLGKELMPLFDAVHELVTMLQMPNPQFPEVLEKFRFFEEKKPMLLEGTYSLILGETKGEYILSFLLTGKRKANDQTTGKAFASVLGSVHNLLMSQMRAFFENPRNKQIVKDLDLNTCFSWMEQFNETHSLTFFFKEELIQKKVVPALKKTLHQLNTQDLEFEKSILDEAASIDENAPSHLALQNYKDKIESIANYLNLLIDINDRLPQQFIKIYKQLNTGLLARLNFKQKQILVGNLIQEDSDKLDHYLKLTTQALEEYPNADPAALERAINGLVELFKIQGLEPETQTMFFKMSMAHNLRSASPFPLAALNELKKADLPEETKSLIIKKILQILVGLSGSSAELVQGLIQQTQLFLTQNQDQAELCIALLHIVSHDNPNHDLANYPLILQQLTQINPENRTNIIAIVTGLAKNKKDPTVNLPALLEVTKGLGRRSAADVGKVLKLFATPPYPNAQSLNTALLAHDSTKLHDYCSSFDTNPFAKTGETRDLAKQFATNRIKDALVSLQDMLHEEDFPHALQMKLARQLTFIETLGYTDPLNPNDFTGLKKLTACSRHDLKIQANALLQQLRSKTIPPEQVEVANLELLAYLREIYFRTTGLFPNTTQMLVLLLALHDPSSNLLMRIKTGEGKSINTPMLSVLQWSQGGTVDQCTANPTLLIRDYENSCEPFFKFLGIKSALIQSDTPTEAYQINGINCSTGEDMSLFRLAAKEAKKEGLLETSDPVHIVLDECDDALLDQVTLHKLVAETEAANEDNPEQWIYPLAHQFINLPAFRKIDPPWDEDEDLDQFRIFLNKQINEQFNGNVEKQNYLMASSNTQLKQWIHASCVAQTLVENKHFIVQPIKEKDETGHEVIKKIACVPLIRSTPKHGSIFTEAVQQALQARLKFENKDQAQYIFIDRVPSVLASQSIQGLIKFYQKTKGRLLGISATPGDKGELESLATSLGTQAISVAPYAGDKRKNHEPIFTFNREETIKSIQETFERIKCPVTKPTMELNPDLAIQTFDEHATLITQSKQAIEKWSHTQTQPILIINEDFDEAEAIGNSLKFYKEQGFKIQIITGKESPSELDKIIKQAGQVNTITVGTAMLAKGIDINTGDHPKGLFVIQTYADTQRMTTQIAGRAARNGKPGDWLPIYQVKPPENMLKKFFYYILPWVRQSINEQSVEELRNKIKLQATVDRIYTQAIDEVQQVLMQQIEAWESLLLEFYPDDPRIKFEFYQWRETILSELTRSQDPNVTQTSLNESIEQFKKTACKLWENAREEKWAAKADKAVRMSFEQSLRLKFLKQLDFFQELNIQSKLQQKPKQFKAGVKALMHQNLETVIADKAGVVLEYTKPEGQTKNDLELAQSKQILPHLIGEFCAICPDTIKVFFPKNTSQNSYFIPEIVRTVIYKLIEQKNRVLHREEKEKVTESVIQFYQSKLMNADDKAIRELLSQIKPLVLNYCEQLTQFSLVEQFKVQGLILSFSTLYRNSGLPEDENLNDLQKSYDEEIMKKLAQYLMDEFAWVQENPEPLHALFERTAAKNAALEIYTLAGDLINSPQDKDKIQRLYATLERHRTILKDKYLFSIRHSSPREVINDALNAIDSLNSAPHCDLDFRQQCHDQVIAEHQIDAFRNCLSHTSPHFFKTLYDPTWEHLKSALLKICNQSKDNPTHIIHELYEATLRFSSYKAYHPYLNQLNALKKQLLRSIEELDKPDGLNQDAQESLLAEKQSQFAALFNVKPEQVHIQSGNDGIQSYIDFQIEDAPLQEGFTGYESSFLPHVEAERNEIKRVKSILEENKEALLNLSDVKTIDILPSHKRAEFAKLFRLKAILALDWDKSVIDFQEFPEQIRKQMEHAGQLKQLDWKSQPVNVIQLKSLLGIEPDLDFALLLNKQLKIQKKLDEIQKKKMEIGEQIGRNEKSISDTEYLITKAEERMEEESCSYWEKITLKTKNLLLSQTVQSVEKPQAQLKLAWQELDHEEIQWIYALNDHNVLLDRKRMEFIKNLLSEAKEDLASYLDEASQEQITAIEKELGDTEPLINKIAEKEIKKTQYQSRRFFKPADLLKFQATLTQEESQIPLQEGTIGEVELNLDTPKIVA</sequence>
<dbReference type="PANTHER" id="PTHR30612:SF0">
    <property type="entry name" value="CHLOROPLAST PROTEIN-TRANSPORTING ATPASE"/>
    <property type="match status" value="1"/>
</dbReference>
<dbReference type="EMBL" id="UGGT01000001">
    <property type="protein sequence ID" value="STO21726.1"/>
    <property type="molecule type" value="Genomic_DNA"/>
</dbReference>
<dbReference type="SUPFAM" id="SSF52540">
    <property type="entry name" value="P-loop containing nucleoside triphosphate hydrolases"/>
    <property type="match status" value="2"/>
</dbReference>
<keyword evidence="3" id="KW-0963">Cytoplasm</keyword>
<feature type="domain" description="SecA family profile" evidence="13">
    <location>
        <begin position="1349"/>
        <end position="2001"/>
    </location>
</feature>